<name>A0ABY2R6S9_9FLAO</name>
<keyword evidence="4" id="KW-0732">Signal</keyword>
<accession>A0ABY2R6S9</accession>
<comment type="subcellular location">
    <subcellularLocation>
        <location evidence="1">Cell outer membrane</location>
    </subcellularLocation>
</comment>
<dbReference type="InterPro" id="IPR036942">
    <property type="entry name" value="Beta-barrel_TonB_sf"/>
</dbReference>
<dbReference type="EMBL" id="SDLV01000019">
    <property type="protein sequence ID" value="THV59819.1"/>
    <property type="molecule type" value="Genomic_DNA"/>
</dbReference>
<feature type="signal peptide" evidence="4">
    <location>
        <begin position="1"/>
        <end position="27"/>
    </location>
</feature>
<dbReference type="SUPFAM" id="SSF56935">
    <property type="entry name" value="Porins"/>
    <property type="match status" value="1"/>
</dbReference>
<evidence type="ECO:0000256" key="3">
    <source>
        <dbReference type="ARBA" id="ARBA00023237"/>
    </source>
</evidence>
<proteinExistence type="predicted"/>
<sequence>MIYLHHITSRALILLSSLIVILTSAQQKDTLKNEKKIDEIKITRSAVKFKNGKIIVTPAGTATAEASNTWEFIKNSGYADASEEGTIKIKQKYTTVYINDRKLRLSGIELKNYLESIPAKLIKNIEVIGTPDSSYPADEQSVIKINLVNSNMEGLKLGIGSSLGFTKKMNMSQNLNLNYKSAKFEINTLLSSTHSNVLTEVNAQREYKNNIWDIAQNQDIQKSTNIYSLLVNYFADKRNKFSIYGEYNPVNTQSELNADNGLPTAERVSRKDSIFKYNSMFKDLGRSTNVQANYKFENDSATQKLTVQFEYSNANRKTNNSFRNYFYQQPSYLDGNRIDDSSSRNINMYIGNANYTMQTKKWGTWSAGGRFSYSDINNPINITVNDVDSQESVQNYSEKQYALFLEGQKEFNKTYVRLGMRYESNITNFFDQDLTSNSFKIDGFYPNILVQHSFSDNFQAETSYKKTLIRPDYFLLNQLRRKNSDDSMLYTSGNINLRPQVEHEVDLSLYYKNQMLSVGMNYSPNYISTLIVKRGDYLVQEYNNFKMMTLYASLALNKVFNNKYIVKNYSTVNYLPIMEFEGFEKGKTNFAFDNRTVLGIILKKGYAAEVSYSFSTDFYDGFFKHGKTNNLSITLQKKIPHLNLTTYLVVTDLLRGQKNYDEAIYPIVYKNSSYNDSRSIRLGLYWTFGNQKLKEIKKEDSLMDDLKNRNRK</sequence>
<evidence type="ECO:0000256" key="4">
    <source>
        <dbReference type="SAM" id="SignalP"/>
    </source>
</evidence>
<evidence type="ECO:0000313" key="6">
    <source>
        <dbReference type="EMBL" id="THV59819.1"/>
    </source>
</evidence>
<evidence type="ECO:0000256" key="1">
    <source>
        <dbReference type="ARBA" id="ARBA00004442"/>
    </source>
</evidence>
<feature type="domain" description="Outer membrane protein beta-barrel" evidence="5">
    <location>
        <begin position="299"/>
        <end position="686"/>
    </location>
</feature>
<dbReference type="Pfam" id="PF14905">
    <property type="entry name" value="OMP_b-brl_3"/>
    <property type="match status" value="1"/>
</dbReference>
<comment type="caution">
    <text evidence="6">The sequence shown here is derived from an EMBL/GenBank/DDBJ whole genome shotgun (WGS) entry which is preliminary data.</text>
</comment>
<evidence type="ECO:0000313" key="7">
    <source>
        <dbReference type="Proteomes" id="UP000306038"/>
    </source>
</evidence>
<keyword evidence="7" id="KW-1185">Reference proteome</keyword>
<protein>
    <recommendedName>
        <fullName evidence="5">Outer membrane protein beta-barrel domain-containing protein</fullName>
    </recommendedName>
</protein>
<keyword evidence="3" id="KW-0998">Cell outer membrane</keyword>
<dbReference type="Proteomes" id="UP000306038">
    <property type="component" value="Unassembled WGS sequence"/>
</dbReference>
<feature type="chain" id="PRO_5045267083" description="Outer membrane protein beta-barrel domain-containing protein" evidence="4">
    <location>
        <begin position="28"/>
        <end position="712"/>
    </location>
</feature>
<dbReference type="RefSeq" id="WP_110366995.1">
    <property type="nucleotide sequence ID" value="NZ_SDLV01000019.1"/>
</dbReference>
<evidence type="ECO:0000256" key="2">
    <source>
        <dbReference type="ARBA" id="ARBA00023136"/>
    </source>
</evidence>
<dbReference type="Gene3D" id="2.40.170.20">
    <property type="entry name" value="TonB-dependent receptor, beta-barrel domain"/>
    <property type="match status" value="1"/>
</dbReference>
<reference evidence="6 7" key="1">
    <citation type="submission" date="2019-01" db="EMBL/GenBank/DDBJ databases">
        <authorList>
            <person name="B I."/>
            <person name="Ch S."/>
            <person name="Ch V.R."/>
        </authorList>
    </citation>
    <scope>NUCLEOTIDE SEQUENCE [LARGE SCALE GENOMIC DNA]</scope>
    <source>
        <strain evidence="6 7">JC507</strain>
    </source>
</reference>
<evidence type="ECO:0000259" key="5">
    <source>
        <dbReference type="Pfam" id="PF14905"/>
    </source>
</evidence>
<organism evidence="6 7">
    <name type="scientific">Chryseobacterium candidae</name>
    <dbReference type="NCBI Taxonomy" id="1978493"/>
    <lineage>
        <taxon>Bacteria</taxon>
        <taxon>Pseudomonadati</taxon>
        <taxon>Bacteroidota</taxon>
        <taxon>Flavobacteriia</taxon>
        <taxon>Flavobacteriales</taxon>
        <taxon>Weeksellaceae</taxon>
        <taxon>Chryseobacterium group</taxon>
        <taxon>Chryseobacterium</taxon>
    </lineage>
</organism>
<dbReference type="InterPro" id="IPR041700">
    <property type="entry name" value="OMP_b-brl_3"/>
</dbReference>
<keyword evidence="2" id="KW-0472">Membrane</keyword>
<gene>
    <name evidence="6" type="ORF">EK417_10230</name>
</gene>